<dbReference type="GO" id="GO:0016020">
    <property type="term" value="C:membrane"/>
    <property type="evidence" value="ECO:0007669"/>
    <property type="project" value="InterPro"/>
</dbReference>
<dbReference type="Gene3D" id="3.30.720.210">
    <property type="match status" value="1"/>
</dbReference>
<feature type="non-terminal residue" evidence="5">
    <location>
        <position position="117"/>
    </location>
</feature>
<feature type="transmembrane region" description="Helical" evidence="3">
    <location>
        <begin position="12"/>
        <end position="31"/>
    </location>
</feature>
<dbReference type="InterPro" id="IPR011546">
    <property type="entry name" value="Pept_M41_FtsH_extracell"/>
</dbReference>
<dbReference type="GO" id="GO:0006508">
    <property type="term" value="P:proteolysis"/>
    <property type="evidence" value="ECO:0007669"/>
    <property type="project" value="UniProtKB-KW"/>
</dbReference>
<keyword evidence="3" id="KW-0812">Transmembrane</keyword>
<evidence type="ECO:0000256" key="2">
    <source>
        <dbReference type="ARBA" id="ARBA00022801"/>
    </source>
</evidence>
<protein>
    <recommendedName>
        <fullName evidence="4">Peptidase M41 FtsH extracellular domain-containing protein</fullName>
    </recommendedName>
</protein>
<keyword evidence="1" id="KW-0645">Protease</keyword>
<evidence type="ECO:0000313" key="5">
    <source>
        <dbReference type="EMBL" id="GAH94425.1"/>
    </source>
</evidence>
<organism evidence="5">
    <name type="scientific">marine sediment metagenome</name>
    <dbReference type="NCBI Taxonomy" id="412755"/>
    <lineage>
        <taxon>unclassified sequences</taxon>
        <taxon>metagenomes</taxon>
        <taxon>ecological metagenomes</taxon>
    </lineage>
</organism>
<sequence>MNLKNSKGPSSRGFRNIAIIILLIIAMFLIFRNPLFLSPAIKEFNLNEFVEAVKQDRISTSTPIVIKGEDKIIEGELKDGTKFKVSFLGDYDMTQLLLDNDLPFKVDNQKQSIWIQI</sequence>
<keyword evidence="2" id="KW-0378">Hydrolase</keyword>
<dbReference type="AlphaFoldDB" id="X1KLE6"/>
<proteinExistence type="predicted"/>
<comment type="caution">
    <text evidence="5">The sequence shown here is derived from an EMBL/GenBank/DDBJ whole genome shotgun (WGS) entry which is preliminary data.</text>
</comment>
<dbReference type="GO" id="GO:0008270">
    <property type="term" value="F:zinc ion binding"/>
    <property type="evidence" value="ECO:0007669"/>
    <property type="project" value="InterPro"/>
</dbReference>
<feature type="domain" description="Peptidase M41 FtsH extracellular" evidence="4">
    <location>
        <begin position="18"/>
        <end position="101"/>
    </location>
</feature>
<evidence type="ECO:0000259" key="4">
    <source>
        <dbReference type="Pfam" id="PF06480"/>
    </source>
</evidence>
<reference evidence="5" key="1">
    <citation type="journal article" date="2014" name="Front. Microbiol.">
        <title>High frequency of phylogenetically diverse reductive dehalogenase-homologous genes in deep subseafloor sedimentary metagenomes.</title>
        <authorList>
            <person name="Kawai M."/>
            <person name="Futagami T."/>
            <person name="Toyoda A."/>
            <person name="Takaki Y."/>
            <person name="Nishi S."/>
            <person name="Hori S."/>
            <person name="Arai W."/>
            <person name="Tsubouchi T."/>
            <person name="Morono Y."/>
            <person name="Uchiyama I."/>
            <person name="Ito T."/>
            <person name="Fujiyama A."/>
            <person name="Inagaki F."/>
            <person name="Takami H."/>
        </authorList>
    </citation>
    <scope>NUCLEOTIDE SEQUENCE</scope>
    <source>
        <strain evidence="5">Expedition CK06-06</strain>
    </source>
</reference>
<dbReference type="GO" id="GO:0004176">
    <property type="term" value="F:ATP-dependent peptidase activity"/>
    <property type="evidence" value="ECO:0007669"/>
    <property type="project" value="InterPro"/>
</dbReference>
<dbReference type="Pfam" id="PF06480">
    <property type="entry name" value="FtsH_ext"/>
    <property type="match status" value="1"/>
</dbReference>
<keyword evidence="3" id="KW-0472">Membrane</keyword>
<accession>X1KLE6</accession>
<evidence type="ECO:0000256" key="1">
    <source>
        <dbReference type="ARBA" id="ARBA00022670"/>
    </source>
</evidence>
<dbReference type="GO" id="GO:0005524">
    <property type="term" value="F:ATP binding"/>
    <property type="evidence" value="ECO:0007669"/>
    <property type="project" value="InterPro"/>
</dbReference>
<dbReference type="EMBL" id="BARU01045556">
    <property type="protein sequence ID" value="GAH94425.1"/>
    <property type="molecule type" value="Genomic_DNA"/>
</dbReference>
<gene>
    <name evidence="5" type="ORF">S03H2_69075</name>
</gene>
<name>X1KLE6_9ZZZZ</name>
<dbReference type="GO" id="GO:0004222">
    <property type="term" value="F:metalloendopeptidase activity"/>
    <property type="evidence" value="ECO:0007669"/>
    <property type="project" value="InterPro"/>
</dbReference>
<evidence type="ECO:0000256" key="3">
    <source>
        <dbReference type="SAM" id="Phobius"/>
    </source>
</evidence>
<keyword evidence="3" id="KW-1133">Transmembrane helix</keyword>